<evidence type="ECO:0000313" key="2">
    <source>
        <dbReference type="Proteomes" id="UP000006352"/>
    </source>
</evidence>
<sequence length="94" mass="10227">MASDRVPHPSCAAGIRAIPIEKGSTFIYNANKFTEELQTHIKKFAGTTTTVVTYVPGVGADDGFLEWADGVIIRVFENESTGAGRTFSLVRVRH</sequence>
<dbReference type="InParanoid" id="J7SC16"/>
<dbReference type="HOGENOM" id="CLU_2386182_0_0_1"/>
<dbReference type="AlphaFoldDB" id="J7SC16"/>
<dbReference type="RefSeq" id="XP_012177624.1">
    <property type="nucleotide sequence ID" value="XM_012322234.1"/>
</dbReference>
<dbReference type="Proteomes" id="UP000006352">
    <property type="component" value="Unassembled WGS sequence"/>
</dbReference>
<gene>
    <name evidence="1" type="ORF">FIBRA_00335</name>
</gene>
<accession>J7SC16</accession>
<dbReference type="GeneID" id="24093252"/>
<organism evidence="1 2">
    <name type="scientific">Fibroporia radiculosa</name>
    <dbReference type="NCBI Taxonomy" id="599839"/>
    <lineage>
        <taxon>Eukaryota</taxon>
        <taxon>Fungi</taxon>
        <taxon>Dikarya</taxon>
        <taxon>Basidiomycota</taxon>
        <taxon>Agaricomycotina</taxon>
        <taxon>Agaricomycetes</taxon>
        <taxon>Polyporales</taxon>
        <taxon>Fibroporiaceae</taxon>
        <taxon>Fibroporia</taxon>
    </lineage>
</organism>
<protein>
    <submittedName>
        <fullName evidence="1">Uncharacterized protein</fullName>
    </submittedName>
</protein>
<reference evidence="1 2" key="1">
    <citation type="journal article" date="2012" name="Appl. Environ. Microbiol.">
        <title>Short-read sequencing for genomic analysis of the brown rot fungus Fibroporia radiculosa.</title>
        <authorList>
            <person name="Tang J.D."/>
            <person name="Perkins A.D."/>
            <person name="Sonstegard T.S."/>
            <person name="Schroeder S.G."/>
            <person name="Burgess S.C."/>
            <person name="Diehl S.V."/>
        </authorList>
    </citation>
    <scope>NUCLEOTIDE SEQUENCE [LARGE SCALE GENOMIC DNA]</scope>
    <source>
        <strain evidence="1 2">TFFH 294</strain>
    </source>
</reference>
<dbReference type="EMBL" id="HE796877">
    <property type="protein sequence ID" value="CCL98341.1"/>
    <property type="molecule type" value="Genomic_DNA"/>
</dbReference>
<evidence type="ECO:0000313" key="1">
    <source>
        <dbReference type="EMBL" id="CCL98341.1"/>
    </source>
</evidence>
<proteinExistence type="predicted"/>
<name>J7SC16_9APHY</name>
<keyword evidence="2" id="KW-1185">Reference proteome</keyword>